<keyword evidence="6" id="KW-0732">Signal</keyword>
<feature type="binding site" evidence="4">
    <location>
        <position position="172"/>
    </location>
    <ligand>
        <name>Mn(2+)</name>
        <dbReference type="ChEBI" id="CHEBI:29035"/>
        <label>1</label>
    </ligand>
</feature>
<organism evidence="7 8">
    <name type="scientific">Fusarium oxysporum NRRL 32931</name>
    <dbReference type="NCBI Taxonomy" id="660029"/>
    <lineage>
        <taxon>Eukaryota</taxon>
        <taxon>Fungi</taxon>
        <taxon>Dikarya</taxon>
        <taxon>Ascomycota</taxon>
        <taxon>Pezizomycotina</taxon>
        <taxon>Sordariomycetes</taxon>
        <taxon>Hypocreomycetidae</taxon>
        <taxon>Hypocreales</taxon>
        <taxon>Nectriaceae</taxon>
        <taxon>Fusarium</taxon>
        <taxon>Fusarium oxysporum species complex</taxon>
    </lineage>
</organism>
<feature type="chain" id="PRO_5004922071" evidence="6">
    <location>
        <begin position="19"/>
        <end position="392"/>
    </location>
</feature>
<keyword evidence="2 4" id="KW-0479">Metal-binding</keyword>
<dbReference type="InterPro" id="IPR020855">
    <property type="entry name" value="Ureohydrolase_Mn_BS"/>
</dbReference>
<accession>W9INR2</accession>
<dbReference type="PRINTS" id="PR00116">
    <property type="entry name" value="ARGINASE"/>
</dbReference>
<evidence type="ECO:0000256" key="2">
    <source>
        <dbReference type="ARBA" id="ARBA00022723"/>
    </source>
</evidence>
<dbReference type="InterPro" id="IPR023696">
    <property type="entry name" value="Ureohydrolase_dom_sf"/>
</dbReference>
<feature type="binding site" evidence="4">
    <location>
        <position position="198"/>
    </location>
    <ligand>
        <name>Mn(2+)</name>
        <dbReference type="ChEBI" id="CHEBI:29035"/>
        <label>1</label>
    </ligand>
</feature>
<dbReference type="EMBL" id="JH717841">
    <property type="protein sequence ID" value="EWY94935.1"/>
    <property type="molecule type" value="Genomic_DNA"/>
</dbReference>
<dbReference type="Pfam" id="PF00491">
    <property type="entry name" value="Arginase"/>
    <property type="match status" value="1"/>
</dbReference>
<dbReference type="FunFam" id="3.40.800.10:FF:000014">
    <property type="entry name" value="Arginase family protein"/>
    <property type="match status" value="1"/>
</dbReference>
<feature type="binding site" evidence="4">
    <location>
        <position position="196"/>
    </location>
    <ligand>
        <name>Mn(2+)</name>
        <dbReference type="ChEBI" id="CHEBI:29035"/>
        <label>1</label>
    </ligand>
</feature>
<evidence type="ECO:0000256" key="4">
    <source>
        <dbReference type="PIRSR" id="PIRSR036979-1"/>
    </source>
</evidence>
<dbReference type="SUPFAM" id="SSF52768">
    <property type="entry name" value="Arginase/deacetylase"/>
    <property type="match status" value="1"/>
</dbReference>
<dbReference type="OrthoDB" id="288726at2759"/>
<evidence type="ECO:0000256" key="6">
    <source>
        <dbReference type="SAM" id="SignalP"/>
    </source>
</evidence>
<feature type="binding site" evidence="4">
    <location>
        <position position="299"/>
    </location>
    <ligand>
        <name>Mn(2+)</name>
        <dbReference type="ChEBI" id="CHEBI:29035"/>
        <label>1</label>
    </ligand>
</feature>
<feature type="signal peptide" evidence="6">
    <location>
        <begin position="1"/>
        <end position="18"/>
    </location>
</feature>
<name>W9INR2_FUSOX</name>
<dbReference type="InterPro" id="IPR006035">
    <property type="entry name" value="Ureohydrolase"/>
</dbReference>
<reference evidence="7 8" key="1">
    <citation type="submission" date="2011-06" db="EMBL/GenBank/DDBJ databases">
        <title>The Genome Sequence of Fusarium oxysporum FOSC 3-a.</title>
        <authorList>
            <consortium name="The Broad Institute Genome Sequencing Platform"/>
            <person name="Ma L.-J."/>
            <person name="Gale L.R."/>
            <person name="Schwartz D.C."/>
            <person name="Zhou S."/>
            <person name="Corby-Kistler H."/>
            <person name="Young S.K."/>
            <person name="Zeng Q."/>
            <person name="Gargeya S."/>
            <person name="Fitzgerald M."/>
            <person name="Haas B."/>
            <person name="Abouelleil A."/>
            <person name="Alvarado L."/>
            <person name="Arachchi H.M."/>
            <person name="Berlin A."/>
            <person name="Brown A."/>
            <person name="Chapman S.B."/>
            <person name="Chen Z."/>
            <person name="Dunbar C."/>
            <person name="Freedman E."/>
            <person name="Gearin G."/>
            <person name="Gellesch M."/>
            <person name="Goldberg J."/>
            <person name="Griggs A."/>
            <person name="Gujja S."/>
            <person name="Heiman D."/>
            <person name="Howarth C."/>
            <person name="Larson L."/>
            <person name="Lui A."/>
            <person name="MacDonald P.J.P."/>
            <person name="Mehta T."/>
            <person name="Montmayeur A."/>
            <person name="Murphy C."/>
            <person name="Neiman D."/>
            <person name="Pearson M."/>
            <person name="Priest M."/>
            <person name="Roberts A."/>
            <person name="Saif S."/>
            <person name="Shea T."/>
            <person name="Shenoy N."/>
            <person name="Sisk P."/>
            <person name="Stolte C."/>
            <person name="Sykes S."/>
            <person name="Wortman J."/>
            <person name="Nusbaum C."/>
            <person name="Birren B."/>
        </authorList>
    </citation>
    <scope>NUCLEOTIDE SEQUENCE [LARGE SCALE GENOMIC DNA]</scope>
    <source>
        <strain evidence="8">FOSC 3-a</strain>
    </source>
</reference>
<comment type="similarity">
    <text evidence="1">Belongs to the arginase family. Agmatinase subfamily.</text>
</comment>
<evidence type="ECO:0000313" key="8">
    <source>
        <dbReference type="Proteomes" id="UP000030753"/>
    </source>
</evidence>
<dbReference type="PIRSF" id="PIRSF036979">
    <property type="entry name" value="Arginase"/>
    <property type="match status" value="1"/>
</dbReference>
<evidence type="ECO:0000256" key="1">
    <source>
        <dbReference type="ARBA" id="ARBA00009227"/>
    </source>
</evidence>
<keyword evidence="4" id="KW-0464">Manganese</keyword>
<sequence>MKLNNFLSLLSLAAGLAAHEYHDEDESEWTKEQLDELEAKWGQEWGFTGLGSFAHLEYAKCLTDPSKKFDIAIVGAPFDTAVGFRPGARFGPRAIRQASSRQISSRGFNTRAGINPYLNWAKVIDCGDIPITPFDNDIARKQMSHAFEELGRHKTVSDRLSKPRLITLGGDHSLALPALRALNKIHGQPVRVLHFDAHLDTWSPTAYPSYWGATHFTHGSMFWMAHNEGLLSNLSSKPSVHAGLRCRLGGIDWADYEDDASQNWLRISADEVDRSGTDGIIKQIMDALGTEDPIYLSIDIDVLDPSVAPGTGTPEPGGWTSRELIRILRGIEGLNLVGADVVEVSPIYQNPGEETTMAAAQIVFEVLTSMVIRESKDHTTKKGFRPVGRDEL</sequence>
<dbReference type="Gene3D" id="3.40.800.10">
    <property type="entry name" value="Ureohydrolase domain"/>
    <property type="match status" value="1"/>
</dbReference>
<dbReference type="GO" id="GO:0008783">
    <property type="term" value="F:agmatinase activity"/>
    <property type="evidence" value="ECO:0007669"/>
    <property type="project" value="TreeGrafter"/>
</dbReference>
<dbReference type="HOGENOM" id="CLU_039478_1_1_1"/>
<evidence type="ECO:0000313" key="7">
    <source>
        <dbReference type="EMBL" id="EWY94935.1"/>
    </source>
</evidence>
<evidence type="ECO:0000256" key="3">
    <source>
        <dbReference type="ARBA" id="ARBA00022801"/>
    </source>
</evidence>
<dbReference type="GO" id="GO:0033389">
    <property type="term" value="P:putrescine biosynthetic process from arginine, via agmatine"/>
    <property type="evidence" value="ECO:0007669"/>
    <property type="project" value="TreeGrafter"/>
</dbReference>
<dbReference type="GO" id="GO:0046872">
    <property type="term" value="F:metal ion binding"/>
    <property type="evidence" value="ECO:0007669"/>
    <property type="project" value="UniProtKB-KW"/>
</dbReference>
<dbReference type="PROSITE" id="PS01053">
    <property type="entry name" value="ARGINASE_1"/>
    <property type="match status" value="1"/>
</dbReference>
<keyword evidence="3 5" id="KW-0378">Hydrolase</keyword>
<dbReference type="PROSITE" id="PS51409">
    <property type="entry name" value="ARGINASE_2"/>
    <property type="match status" value="1"/>
</dbReference>
<dbReference type="Proteomes" id="UP000030753">
    <property type="component" value="Unassembled WGS sequence"/>
</dbReference>
<dbReference type="PANTHER" id="PTHR11358">
    <property type="entry name" value="ARGINASE/AGMATINASE"/>
    <property type="match status" value="1"/>
</dbReference>
<feature type="binding site" evidence="4">
    <location>
        <position position="301"/>
    </location>
    <ligand>
        <name>Mn(2+)</name>
        <dbReference type="ChEBI" id="CHEBI:29035"/>
        <label>1</label>
    </ligand>
</feature>
<dbReference type="PANTHER" id="PTHR11358:SF26">
    <property type="entry name" value="GUANIDINO ACID HYDROLASE, MITOCHONDRIAL"/>
    <property type="match status" value="1"/>
</dbReference>
<dbReference type="CDD" id="cd11592">
    <property type="entry name" value="Agmatinase_PAH"/>
    <property type="match status" value="1"/>
</dbReference>
<proteinExistence type="inferred from homology"/>
<gene>
    <name evidence="7" type="ORF">FOYG_04083</name>
</gene>
<feature type="binding site" evidence="4">
    <location>
        <position position="200"/>
    </location>
    <ligand>
        <name>Mn(2+)</name>
        <dbReference type="ChEBI" id="CHEBI:29035"/>
        <label>1</label>
    </ligand>
</feature>
<evidence type="ECO:0000256" key="5">
    <source>
        <dbReference type="RuleBase" id="RU003684"/>
    </source>
</evidence>
<comment type="cofactor">
    <cofactor evidence="4">
        <name>Mn(2+)</name>
        <dbReference type="ChEBI" id="CHEBI:29035"/>
    </cofactor>
    <text evidence="4">Binds 2 manganese ions per subunit.</text>
</comment>
<dbReference type="AlphaFoldDB" id="W9INR2"/>
<protein>
    <submittedName>
        <fullName evidence="7">Agmatinase</fullName>
    </submittedName>
</protein>